<evidence type="ECO:0000313" key="2">
    <source>
        <dbReference type="EMBL" id="WVN87352.1"/>
    </source>
</evidence>
<dbReference type="GO" id="GO:0006780">
    <property type="term" value="P:uroporphyrinogen III biosynthetic process"/>
    <property type="evidence" value="ECO:0007669"/>
    <property type="project" value="InterPro"/>
</dbReference>
<keyword evidence="3" id="KW-1185">Reference proteome</keyword>
<dbReference type="AlphaFoldDB" id="A0A1E3IDD8"/>
<feature type="domain" description="Tetrapyrrole biosynthesis uroporphyrinogen III synthase" evidence="1">
    <location>
        <begin position="40"/>
        <end position="281"/>
    </location>
</feature>
<name>A0A1E3IDD8_9TREE</name>
<dbReference type="PANTHER" id="PTHR12390:SF0">
    <property type="entry name" value="UROPORPHYRINOGEN-III SYNTHASE"/>
    <property type="match status" value="1"/>
</dbReference>
<evidence type="ECO:0000259" key="1">
    <source>
        <dbReference type="Pfam" id="PF02602"/>
    </source>
</evidence>
<dbReference type="GO" id="GO:0005829">
    <property type="term" value="C:cytosol"/>
    <property type="evidence" value="ECO:0007669"/>
    <property type="project" value="TreeGrafter"/>
</dbReference>
<dbReference type="Proteomes" id="UP000094043">
    <property type="component" value="Chromosome 3"/>
</dbReference>
<dbReference type="OrthoDB" id="5595751at2759"/>
<sequence>MTKQAITIPIMLFKTPCPTTTSDSYHLMLSQQYSALSFSYQPRFISVLTETYDITDLVPVIENGPDRWDGIIVTSKRGVEGWVRGVEVFLDEKGKGKEKEGGWDQVPFFSVGQASTDYLYSADIHSSYKPRPVSQMFDDPPKSAGSLSELVLGTSPRNRKKGFQNQGSYLFLCGDKALDEMPTTLKERGRHVKEAVVYKTSARKDVRQQLESIEKQISKGWLAFFSPSSAAVVLPLIREYRHLWEGWKIFAIGETTKRYLEDEAGLGVHAVADKPNAEGMLAAVKIVDEKSLGESPNQSE</sequence>
<dbReference type="Gene3D" id="3.40.50.10090">
    <property type="match status" value="2"/>
</dbReference>
<dbReference type="Pfam" id="PF02602">
    <property type="entry name" value="HEM4"/>
    <property type="match status" value="1"/>
</dbReference>
<dbReference type="GO" id="GO:0006782">
    <property type="term" value="P:protoporphyrinogen IX biosynthetic process"/>
    <property type="evidence" value="ECO:0007669"/>
    <property type="project" value="UniProtKB-UniPathway"/>
</dbReference>
<dbReference type="RefSeq" id="XP_066068052.1">
    <property type="nucleotide sequence ID" value="XM_066211955.1"/>
</dbReference>
<dbReference type="InterPro" id="IPR036108">
    <property type="entry name" value="4pyrrol_syn_uPrphyn_synt_sf"/>
</dbReference>
<dbReference type="CDD" id="cd06578">
    <property type="entry name" value="HemD"/>
    <property type="match status" value="1"/>
</dbReference>
<gene>
    <name evidence="2" type="ORF">L203_102530</name>
</gene>
<reference evidence="2" key="2">
    <citation type="journal article" date="2022" name="Elife">
        <title>Obligate sexual reproduction of a homothallic fungus closely related to the Cryptococcus pathogenic species complex.</title>
        <authorList>
            <person name="Passer A.R."/>
            <person name="Clancey S.A."/>
            <person name="Shea T."/>
            <person name="David-Palma M."/>
            <person name="Averette A.F."/>
            <person name="Boekhout T."/>
            <person name="Porcel B.M."/>
            <person name="Nowrousian M."/>
            <person name="Cuomo C.A."/>
            <person name="Sun S."/>
            <person name="Heitman J."/>
            <person name="Coelho M.A."/>
        </authorList>
    </citation>
    <scope>NUCLEOTIDE SEQUENCE</scope>
    <source>
        <strain evidence="2">CBS 7841</strain>
    </source>
</reference>
<dbReference type="InterPro" id="IPR039793">
    <property type="entry name" value="UROS/Hem4"/>
</dbReference>
<proteinExistence type="predicted"/>
<dbReference type="KEGG" id="cdep:91086742"/>
<reference evidence="2" key="3">
    <citation type="submission" date="2024-01" db="EMBL/GenBank/DDBJ databases">
        <authorList>
            <person name="Coelho M.A."/>
            <person name="David-Palma M."/>
            <person name="Shea T."/>
            <person name="Sun S."/>
            <person name="Cuomo C.A."/>
            <person name="Heitman J."/>
        </authorList>
    </citation>
    <scope>NUCLEOTIDE SEQUENCE</scope>
    <source>
        <strain evidence="2">CBS 7841</strain>
    </source>
</reference>
<dbReference type="PANTHER" id="PTHR12390">
    <property type="entry name" value="UROPORPHYRINOGEN III SYNTHASE"/>
    <property type="match status" value="1"/>
</dbReference>
<dbReference type="GO" id="GO:0004852">
    <property type="term" value="F:uroporphyrinogen-III synthase activity"/>
    <property type="evidence" value="ECO:0007669"/>
    <property type="project" value="InterPro"/>
</dbReference>
<dbReference type="GeneID" id="91086742"/>
<dbReference type="EMBL" id="CP143786">
    <property type="protein sequence ID" value="WVN87352.1"/>
    <property type="molecule type" value="Genomic_DNA"/>
</dbReference>
<protein>
    <recommendedName>
        <fullName evidence="1">Tetrapyrrole biosynthesis uroporphyrinogen III synthase domain-containing protein</fullName>
    </recommendedName>
</protein>
<reference evidence="2" key="1">
    <citation type="submission" date="2016-06" db="EMBL/GenBank/DDBJ databases">
        <authorList>
            <person name="Cuomo C."/>
            <person name="Litvintseva A."/>
            <person name="Heitman J."/>
            <person name="Chen Y."/>
            <person name="Sun S."/>
            <person name="Springer D."/>
            <person name="Dromer F."/>
            <person name="Young S."/>
            <person name="Zeng Q."/>
            <person name="Chapman S."/>
            <person name="Gujja S."/>
            <person name="Saif S."/>
            <person name="Birren B."/>
        </authorList>
    </citation>
    <scope>NUCLEOTIDE SEQUENCE</scope>
    <source>
        <strain evidence="2">CBS 7841</strain>
    </source>
</reference>
<dbReference type="InterPro" id="IPR003754">
    <property type="entry name" value="4pyrrol_synth_uPrphyn_synth"/>
</dbReference>
<evidence type="ECO:0000313" key="3">
    <source>
        <dbReference type="Proteomes" id="UP000094043"/>
    </source>
</evidence>
<organism evidence="2 3">
    <name type="scientific">Cryptococcus depauperatus CBS 7841</name>
    <dbReference type="NCBI Taxonomy" id="1295531"/>
    <lineage>
        <taxon>Eukaryota</taxon>
        <taxon>Fungi</taxon>
        <taxon>Dikarya</taxon>
        <taxon>Basidiomycota</taxon>
        <taxon>Agaricomycotina</taxon>
        <taxon>Tremellomycetes</taxon>
        <taxon>Tremellales</taxon>
        <taxon>Cryptococcaceae</taxon>
        <taxon>Cryptococcus</taxon>
    </lineage>
</organism>
<accession>A0A1E3IDD8</accession>
<dbReference type="VEuPathDB" id="FungiDB:L203_03889"/>
<dbReference type="SUPFAM" id="SSF69618">
    <property type="entry name" value="HemD-like"/>
    <property type="match status" value="1"/>
</dbReference>